<name>A0A7R7EKJ9_9FIRM</name>
<sequence length="69" mass="7618">MLLAATDQNIGSVYLWGVAMALQLYSELFQELDLPDGFIPVSGLALGYADITELKVKELKMSITTKRII</sequence>
<organism evidence="1 2">
    <name type="scientific">Anaeromicropila herbilytica</name>
    <dbReference type="NCBI Taxonomy" id="2785025"/>
    <lineage>
        <taxon>Bacteria</taxon>
        <taxon>Bacillati</taxon>
        <taxon>Bacillota</taxon>
        <taxon>Clostridia</taxon>
        <taxon>Lachnospirales</taxon>
        <taxon>Lachnospiraceae</taxon>
        <taxon>Anaeromicropila</taxon>
    </lineage>
</organism>
<dbReference type="AlphaFoldDB" id="A0A7R7EKJ9"/>
<evidence type="ECO:0008006" key="3">
    <source>
        <dbReference type="Google" id="ProtNLM"/>
    </source>
</evidence>
<evidence type="ECO:0000313" key="2">
    <source>
        <dbReference type="Proteomes" id="UP000595897"/>
    </source>
</evidence>
<keyword evidence="2" id="KW-1185">Reference proteome</keyword>
<dbReference type="InterPro" id="IPR000415">
    <property type="entry name" value="Nitroreductase-like"/>
</dbReference>
<gene>
    <name evidence="1" type="ORF">bsdtb5_15660</name>
</gene>
<dbReference type="SUPFAM" id="SSF55469">
    <property type="entry name" value="FMN-dependent nitroreductase-like"/>
    <property type="match status" value="1"/>
</dbReference>
<protein>
    <recommendedName>
        <fullName evidence="3">Nitroreductase domain-containing protein</fullName>
    </recommendedName>
</protein>
<reference evidence="1 2" key="1">
    <citation type="submission" date="2020-11" db="EMBL/GenBank/DDBJ databases">
        <title>Draft genome sequencing of a Lachnospiraceae strain isolated from anoxic soil subjected to BSD treatment.</title>
        <authorList>
            <person name="Uek A."/>
            <person name="Tonouchi A."/>
        </authorList>
    </citation>
    <scope>NUCLEOTIDE SEQUENCE [LARGE SCALE GENOMIC DNA]</scope>
    <source>
        <strain evidence="1 2">TB5</strain>
    </source>
</reference>
<dbReference type="Gene3D" id="3.40.109.10">
    <property type="entry name" value="NADH Oxidase"/>
    <property type="match status" value="1"/>
</dbReference>
<evidence type="ECO:0000313" key="1">
    <source>
        <dbReference type="EMBL" id="BCN30271.1"/>
    </source>
</evidence>
<proteinExistence type="predicted"/>
<dbReference type="KEGG" id="ahb:bsdtb5_15660"/>
<dbReference type="Proteomes" id="UP000595897">
    <property type="component" value="Chromosome"/>
</dbReference>
<dbReference type="EMBL" id="AP024169">
    <property type="protein sequence ID" value="BCN30271.1"/>
    <property type="molecule type" value="Genomic_DNA"/>
</dbReference>
<dbReference type="GO" id="GO:0016491">
    <property type="term" value="F:oxidoreductase activity"/>
    <property type="evidence" value="ECO:0007669"/>
    <property type="project" value="InterPro"/>
</dbReference>
<accession>A0A7R7EKJ9</accession>